<proteinExistence type="predicted"/>
<comment type="caution">
    <text evidence="1">The sequence shown here is derived from an EMBL/GenBank/DDBJ whole genome shotgun (WGS) entry which is preliminary data.</text>
</comment>
<organism evidence="1 2">
    <name type="scientific">Ligilactobacillus hayakitensis DSM 18933 = JCM 14209</name>
    <dbReference type="NCBI Taxonomy" id="1423755"/>
    <lineage>
        <taxon>Bacteria</taxon>
        <taxon>Bacillati</taxon>
        <taxon>Bacillota</taxon>
        <taxon>Bacilli</taxon>
        <taxon>Lactobacillales</taxon>
        <taxon>Lactobacillaceae</taxon>
        <taxon>Ligilactobacillus</taxon>
    </lineage>
</organism>
<evidence type="ECO:0000313" key="1">
    <source>
        <dbReference type="EMBL" id="KRM19541.1"/>
    </source>
</evidence>
<dbReference type="OrthoDB" id="1645729at2"/>
<name>A0A0R1WQ35_9LACO</name>
<accession>A0A0R1WQ35</accession>
<evidence type="ECO:0000313" key="2">
    <source>
        <dbReference type="Proteomes" id="UP000051054"/>
    </source>
</evidence>
<dbReference type="PATRIC" id="fig|1423755.3.peg.1644"/>
<gene>
    <name evidence="1" type="ORF">FC40_GL001555</name>
</gene>
<dbReference type="Proteomes" id="UP000051054">
    <property type="component" value="Unassembled WGS sequence"/>
</dbReference>
<sequence length="107" mass="12324">MELKVTTKAAQKLSQQMHLKNGDRVKIFTKIYGGIPTVFPSYFLGIVIDNEDKAEKYCQVEGIEFYVTQEDEWILDDYDLKVILNNDEVEYHFVDPNNPDVTSGTSK</sequence>
<protein>
    <recommendedName>
        <fullName evidence="3">FeS cluster biogenesis domain-containing protein</fullName>
    </recommendedName>
</protein>
<dbReference type="EMBL" id="AZGD01000038">
    <property type="protein sequence ID" value="KRM19541.1"/>
    <property type="molecule type" value="Genomic_DNA"/>
</dbReference>
<reference evidence="1 2" key="1">
    <citation type="journal article" date="2015" name="Genome Announc.">
        <title>Expanding the biotechnology potential of lactobacilli through comparative genomics of 213 strains and associated genera.</title>
        <authorList>
            <person name="Sun Z."/>
            <person name="Harris H.M."/>
            <person name="McCann A."/>
            <person name="Guo C."/>
            <person name="Argimon S."/>
            <person name="Zhang W."/>
            <person name="Yang X."/>
            <person name="Jeffery I.B."/>
            <person name="Cooney J.C."/>
            <person name="Kagawa T.F."/>
            <person name="Liu W."/>
            <person name="Song Y."/>
            <person name="Salvetti E."/>
            <person name="Wrobel A."/>
            <person name="Rasinkangas P."/>
            <person name="Parkhill J."/>
            <person name="Rea M.C."/>
            <person name="O'Sullivan O."/>
            <person name="Ritari J."/>
            <person name="Douillard F.P."/>
            <person name="Paul Ross R."/>
            <person name="Yang R."/>
            <person name="Briner A.E."/>
            <person name="Felis G.E."/>
            <person name="de Vos W.M."/>
            <person name="Barrangou R."/>
            <person name="Klaenhammer T.R."/>
            <person name="Caufield P.W."/>
            <person name="Cui Y."/>
            <person name="Zhang H."/>
            <person name="O'Toole P.W."/>
        </authorList>
    </citation>
    <scope>NUCLEOTIDE SEQUENCE [LARGE SCALE GENOMIC DNA]</scope>
    <source>
        <strain evidence="1 2">DSM 18933</strain>
    </source>
</reference>
<keyword evidence="2" id="KW-1185">Reference proteome</keyword>
<dbReference type="STRING" id="1423755.FC40_GL001555"/>
<evidence type="ECO:0008006" key="3">
    <source>
        <dbReference type="Google" id="ProtNLM"/>
    </source>
</evidence>
<dbReference type="AlphaFoldDB" id="A0A0R1WQ35"/>
<dbReference type="RefSeq" id="WP_025022575.1">
    <property type="nucleotide sequence ID" value="NZ_AZGD01000038.1"/>
</dbReference>